<dbReference type="Gene3D" id="3.40.50.1110">
    <property type="entry name" value="SGNH hydrolase"/>
    <property type="match status" value="1"/>
</dbReference>
<dbReference type="EMBL" id="KQ964248">
    <property type="protein sequence ID" value="KXJ93536.1"/>
    <property type="molecule type" value="Genomic_DNA"/>
</dbReference>
<evidence type="ECO:0000256" key="2">
    <source>
        <dbReference type="SAM" id="SignalP"/>
    </source>
</evidence>
<gene>
    <name evidence="3" type="ORF">Micbo1qcDRAFT_223168</name>
</gene>
<dbReference type="CDD" id="cd01846">
    <property type="entry name" value="fatty_acyltransferase_like"/>
    <property type="match status" value="1"/>
</dbReference>
<evidence type="ECO:0000256" key="1">
    <source>
        <dbReference type="ARBA" id="ARBA00022801"/>
    </source>
</evidence>
<keyword evidence="2" id="KW-0732">Signal</keyword>
<reference evidence="4" key="1">
    <citation type="submission" date="2016-02" db="EMBL/GenBank/DDBJ databases">
        <title>Draft genome sequence of Microdochium bolleyi, a fungal endophyte of beachgrass.</title>
        <authorList>
            <consortium name="DOE Joint Genome Institute"/>
            <person name="David A.S."/>
            <person name="May G."/>
            <person name="Haridas S."/>
            <person name="Lim J."/>
            <person name="Wang M."/>
            <person name="Labutti K."/>
            <person name="Lipzen A."/>
            <person name="Barry K."/>
            <person name="Grigoriev I.V."/>
        </authorList>
    </citation>
    <scope>NUCLEOTIDE SEQUENCE [LARGE SCALE GENOMIC DNA]</scope>
    <source>
        <strain evidence="4">J235TASD1</strain>
    </source>
</reference>
<dbReference type="PANTHER" id="PTHR45648:SF22">
    <property type="entry name" value="GDSL LIPASE_ACYLHYDROLASE FAMILY PROTEIN (AFU_ORTHOLOGUE AFUA_4G14700)"/>
    <property type="match status" value="1"/>
</dbReference>
<dbReference type="Pfam" id="PF00657">
    <property type="entry name" value="Lipase_GDSL"/>
    <property type="match status" value="1"/>
</dbReference>
<feature type="chain" id="PRO_5007293590" description="Carbohydrate esterase family 16 protein" evidence="2">
    <location>
        <begin position="20"/>
        <end position="336"/>
    </location>
</feature>
<sequence length="336" mass="36254">MKLALTTLATLVAASDALATPPRAACPKTPNWTGLKNIKHAFIFGDSYTQTGFNFTQTPPSASNPLGNPPYPGWTSSNGPNWVGEFTVKYNVSKVLTYNLAYGGATVDSALIAPYTPTVLSLKDQINTEFVPGYTGASPSAPSAPKWTAKDSLFTIWIGINDVGTLFWQPDTTLFDKVFVEYAALVNTLYAKGARNIAFIDVPPMDRSPGYIEAGTWNVDQAKIAVAGWKSRMAALAKNLKQSKPDVNLFIYSSAADFGKALDNPAAFGQTAGLKVLDKYCKDYQNGTPAKDTFIAACGVPVNQYFWRDSIHPTYPIHQVVAEQFVKTLGAGPNVC</sequence>
<accession>A0A136J8Y5</accession>
<feature type="signal peptide" evidence="2">
    <location>
        <begin position="1"/>
        <end position="19"/>
    </location>
</feature>
<evidence type="ECO:0000313" key="3">
    <source>
        <dbReference type="EMBL" id="KXJ93536.1"/>
    </source>
</evidence>
<dbReference type="GO" id="GO:0016788">
    <property type="term" value="F:hydrolase activity, acting on ester bonds"/>
    <property type="evidence" value="ECO:0007669"/>
    <property type="project" value="InterPro"/>
</dbReference>
<dbReference type="InParanoid" id="A0A136J8Y5"/>
<dbReference type="InterPro" id="IPR036514">
    <property type="entry name" value="SGNH_hydro_sf"/>
</dbReference>
<dbReference type="SUPFAM" id="SSF52266">
    <property type="entry name" value="SGNH hydrolase"/>
    <property type="match status" value="1"/>
</dbReference>
<dbReference type="STRING" id="196109.A0A136J8Y5"/>
<protein>
    <recommendedName>
        <fullName evidence="5">Carbohydrate esterase family 16 protein</fullName>
    </recommendedName>
</protein>
<dbReference type="InterPro" id="IPR001087">
    <property type="entry name" value="GDSL"/>
</dbReference>
<organism evidence="3 4">
    <name type="scientific">Microdochium bolleyi</name>
    <dbReference type="NCBI Taxonomy" id="196109"/>
    <lineage>
        <taxon>Eukaryota</taxon>
        <taxon>Fungi</taxon>
        <taxon>Dikarya</taxon>
        <taxon>Ascomycota</taxon>
        <taxon>Pezizomycotina</taxon>
        <taxon>Sordariomycetes</taxon>
        <taxon>Xylariomycetidae</taxon>
        <taxon>Xylariales</taxon>
        <taxon>Microdochiaceae</taxon>
        <taxon>Microdochium</taxon>
    </lineage>
</organism>
<proteinExistence type="predicted"/>
<name>A0A136J8Y5_9PEZI</name>
<dbReference type="PANTHER" id="PTHR45648">
    <property type="entry name" value="GDSL LIPASE/ACYLHYDROLASE FAMILY PROTEIN (AFU_ORTHOLOGUE AFUA_4G14700)"/>
    <property type="match status" value="1"/>
</dbReference>
<keyword evidence="1" id="KW-0378">Hydrolase</keyword>
<dbReference type="OrthoDB" id="1600564at2759"/>
<evidence type="ECO:0008006" key="5">
    <source>
        <dbReference type="Google" id="ProtNLM"/>
    </source>
</evidence>
<keyword evidence="4" id="KW-1185">Reference proteome</keyword>
<dbReference type="AlphaFoldDB" id="A0A136J8Y5"/>
<dbReference type="Proteomes" id="UP000070501">
    <property type="component" value="Unassembled WGS sequence"/>
</dbReference>
<evidence type="ECO:0000313" key="4">
    <source>
        <dbReference type="Proteomes" id="UP000070501"/>
    </source>
</evidence>
<dbReference type="InterPro" id="IPR051058">
    <property type="entry name" value="GDSL_Est/Lipase"/>
</dbReference>